<keyword evidence="2" id="KW-1185">Reference proteome</keyword>
<sequence length="115" mass="13433">MVMVQQTVTARSCRLLAHMQPAYPLWRGRTLQQAQSRGRLFTLDNMWTVHTPHDTALRPSSEGCPSQWIWLRRCICFLVYDDKNRTPTMAPSWTFFYRSTLFGQPKDGVRRLVSA</sequence>
<comment type="caution">
    <text evidence="1">The sequence shown here is derived from an EMBL/GenBank/DDBJ whole genome shotgun (WGS) entry which is preliminary data.</text>
</comment>
<dbReference type="GeneID" id="66099809"/>
<organism evidence="1 2">
    <name type="scientific">Guyanagaster necrorhizus</name>
    <dbReference type="NCBI Taxonomy" id="856835"/>
    <lineage>
        <taxon>Eukaryota</taxon>
        <taxon>Fungi</taxon>
        <taxon>Dikarya</taxon>
        <taxon>Basidiomycota</taxon>
        <taxon>Agaricomycotina</taxon>
        <taxon>Agaricomycetes</taxon>
        <taxon>Agaricomycetidae</taxon>
        <taxon>Agaricales</taxon>
        <taxon>Marasmiineae</taxon>
        <taxon>Physalacriaceae</taxon>
        <taxon>Guyanagaster</taxon>
    </lineage>
</organism>
<dbReference type="AlphaFoldDB" id="A0A9P7VMT4"/>
<evidence type="ECO:0000313" key="1">
    <source>
        <dbReference type="EMBL" id="KAG7443425.1"/>
    </source>
</evidence>
<name>A0A9P7VMT4_9AGAR</name>
<reference evidence="1" key="1">
    <citation type="submission" date="2020-11" db="EMBL/GenBank/DDBJ databases">
        <title>Adaptations for nitrogen fixation in a non-lichenized fungal sporocarp promotes dispersal by wood-feeding termites.</title>
        <authorList>
            <consortium name="DOE Joint Genome Institute"/>
            <person name="Koch R.A."/>
            <person name="Yoon G."/>
            <person name="Arayal U."/>
            <person name="Lail K."/>
            <person name="Amirebrahimi M."/>
            <person name="Labutti K."/>
            <person name="Lipzen A."/>
            <person name="Riley R."/>
            <person name="Barry K."/>
            <person name="Henrissat B."/>
            <person name="Grigoriev I.V."/>
            <person name="Herr J.R."/>
            <person name="Aime M.C."/>
        </authorList>
    </citation>
    <scope>NUCLEOTIDE SEQUENCE</scope>
    <source>
        <strain evidence="1">MCA 3950</strain>
    </source>
</reference>
<dbReference type="Proteomes" id="UP000812287">
    <property type="component" value="Unassembled WGS sequence"/>
</dbReference>
<accession>A0A9P7VMT4</accession>
<dbReference type="EMBL" id="MU250545">
    <property type="protein sequence ID" value="KAG7443425.1"/>
    <property type="molecule type" value="Genomic_DNA"/>
</dbReference>
<gene>
    <name evidence="1" type="ORF">BT62DRAFT_1009237</name>
</gene>
<proteinExistence type="predicted"/>
<dbReference type="RefSeq" id="XP_043036925.1">
    <property type="nucleotide sequence ID" value="XM_043177522.1"/>
</dbReference>
<evidence type="ECO:0000313" key="2">
    <source>
        <dbReference type="Proteomes" id="UP000812287"/>
    </source>
</evidence>
<protein>
    <submittedName>
        <fullName evidence="1">Uncharacterized protein</fullName>
    </submittedName>
</protein>